<name>A0A022VX72_TRIRU</name>
<dbReference type="HOGENOM" id="CLU_1972043_0_0_1"/>
<proteinExistence type="predicted"/>
<evidence type="ECO:0000313" key="1">
    <source>
        <dbReference type="EMBL" id="EZF50862.1"/>
    </source>
</evidence>
<reference evidence="1" key="1">
    <citation type="submission" date="2014-02" db="EMBL/GenBank/DDBJ databases">
        <title>The Genome Sequence of Trichophyton rubrum (morphotype fischeri) CBS 288.86.</title>
        <authorList>
            <consortium name="The Broad Institute Genomics Platform"/>
            <person name="Cuomo C.A."/>
            <person name="White T.C."/>
            <person name="Graser Y."/>
            <person name="Martinez-Rossi N."/>
            <person name="Heitman J."/>
            <person name="Young S.K."/>
            <person name="Zeng Q."/>
            <person name="Gargeya S."/>
            <person name="Abouelleil A."/>
            <person name="Alvarado L."/>
            <person name="Chapman S.B."/>
            <person name="Gainer-Dewar J."/>
            <person name="Goldberg J."/>
            <person name="Griggs A."/>
            <person name="Gujja S."/>
            <person name="Hansen M."/>
            <person name="Howarth C."/>
            <person name="Imamovic A."/>
            <person name="Larimer J."/>
            <person name="Martinez D."/>
            <person name="Murphy C."/>
            <person name="Pearson M.D."/>
            <person name="Persinoti G."/>
            <person name="Poon T."/>
            <person name="Priest M."/>
            <person name="Roberts A.D."/>
            <person name="Saif S."/>
            <person name="Shea T.D."/>
            <person name="Sykes S.N."/>
            <person name="Wortman J."/>
            <person name="Nusbaum C."/>
            <person name="Birren B."/>
        </authorList>
    </citation>
    <scope>NUCLEOTIDE SEQUENCE [LARGE SCALE GENOMIC DNA]</scope>
    <source>
        <strain evidence="1">CBS 288.86</strain>
    </source>
</reference>
<protein>
    <submittedName>
        <fullName evidence="1">Uncharacterized protein</fullName>
    </submittedName>
</protein>
<dbReference type="EMBL" id="KK207876">
    <property type="protein sequence ID" value="EZF50862.1"/>
    <property type="molecule type" value="Genomic_DNA"/>
</dbReference>
<sequence>MPCFFNVRYIVDFEMLSGIPLASSLYEMLGLERTREMSMRTSRSDSFLGLPERGFDTPSTRELSFMMVFCTVDTGMSSAAEICRRDAPAMRRPRIRPRVNGVSSARFFFSPGSPAAFSSFLLSAIVN</sequence>
<organism evidence="1">
    <name type="scientific">Trichophyton rubrum CBS 288.86</name>
    <dbReference type="NCBI Taxonomy" id="1215330"/>
    <lineage>
        <taxon>Eukaryota</taxon>
        <taxon>Fungi</taxon>
        <taxon>Dikarya</taxon>
        <taxon>Ascomycota</taxon>
        <taxon>Pezizomycotina</taxon>
        <taxon>Eurotiomycetes</taxon>
        <taxon>Eurotiomycetidae</taxon>
        <taxon>Onygenales</taxon>
        <taxon>Arthrodermataceae</taxon>
        <taxon>Trichophyton</taxon>
    </lineage>
</organism>
<accession>A0A022VX72</accession>
<dbReference type="AlphaFoldDB" id="A0A022VX72"/>
<dbReference type="Proteomes" id="UP000023758">
    <property type="component" value="Unassembled WGS sequence"/>
</dbReference>
<gene>
    <name evidence="1" type="ORF">H103_05685</name>
</gene>